<comment type="caution">
    <text evidence="2">The sequence shown here is derived from an EMBL/GenBank/DDBJ whole genome shotgun (WGS) entry which is preliminary data.</text>
</comment>
<evidence type="ECO:0000313" key="2">
    <source>
        <dbReference type="EMBL" id="GGY25502.1"/>
    </source>
</evidence>
<keyword evidence="1" id="KW-0472">Membrane</keyword>
<organism evidence="2 3">
    <name type="scientific">Paludibacterium paludis</name>
    <dbReference type="NCBI Taxonomy" id="1225769"/>
    <lineage>
        <taxon>Bacteria</taxon>
        <taxon>Pseudomonadati</taxon>
        <taxon>Pseudomonadota</taxon>
        <taxon>Betaproteobacteria</taxon>
        <taxon>Neisseriales</taxon>
        <taxon>Chromobacteriaceae</taxon>
        <taxon>Paludibacterium</taxon>
    </lineage>
</organism>
<keyword evidence="1" id="KW-0812">Transmembrane</keyword>
<reference evidence="2" key="1">
    <citation type="journal article" date="2014" name="Int. J. Syst. Evol. Microbiol.">
        <title>Complete genome sequence of Corynebacterium casei LMG S-19264T (=DSM 44701T), isolated from a smear-ripened cheese.</title>
        <authorList>
            <consortium name="US DOE Joint Genome Institute (JGI-PGF)"/>
            <person name="Walter F."/>
            <person name="Albersmeier A."/>
            <person name="Kalinowski J."/>
            <person name="Ruckert C."/>
        </authorList>
    </citation>
    <scope>NUCLEOTIDE SEQUENCE</scope>
    <source>
        <strain evidence="2">KCTC 32182</strain>
    </source>
</reference>
<keyword evidence="1" id="KW-1133">Transmembrane helix</keyword>
<evidence type="ECO:0000313" key="3">
    <source>
        <dbReference type="Proteomes" id="UP000645257"/>
    </source>
</evidence>
<reference evidence="2" key="2">
    <citation type="submission" date="2020-09" db="EMBL/GenBank/DDBJ databases">
        <authorList>
            <person name="Sun Q."/>
            <person name="Kim S."/>
        </authorList>
    </citation>
    <scope>NUCLEOTIDE SEQUENCE</scope>
    <source>
        <strain evidence="2">KCTC 32182</strain>
    </source>
</reference>
<protein>
    <submittedName>
        <fullName evidence="2">Uncharacterized protein</fullName>
    </submittedName>
</protein>
<evidence type="ECO:0000256" key="1">
    <source>
        <dbReference type="SAM" id="Phobius"/>
    </source>
</evidence>
<keyword evidence="3" id="KW-1185">Reference proteome</keyword>
<dbReference type="AlphaFoldDB" id="A0A918P6C0"/>
<sequence>MLSKPMNHTHSRACRHSACLSVAAICMTVFYWQLDSLPQKLLLGAIQATVLITSFLLQRSQRQYEACIDIHDWTITRSGLYEHRIEAIRHKRGNVPSVTVYRVEHPGRLRRTGCLDELDAEGNIILHSRTPLQGVVVVKF</sequence>
<feature type="transmembrane region" description="Helical" evidence="1">
    <location>
        <begin position="12"/>
        <end position="34"/>
    </location>
</feature>
<dbReference type="EMBL" id="BMYX01000021">
    <property type="protein sequence ID" value="GGY25502.1"/>
    <property type="molecule type" value="Genomic_DNA"/>
</dbReference>
<gene>
    <name evidence="2" type="ORF">GCM10011289_31390</name>
</gene>
<name>A0A918P6C0_9NEIS</name>
<dbReference type="Proteomes" id="UP000645257">
    <property type="component" value="Unassembled WGS sequence"/>
</dbReference>
<accession>A0A918P6C0</accession>
<proteinExistence type="predicted"/>